<keyword evidence="3" id="KW-1185">Reference proteome</keyword>
<dbReference type="SUPFAM" id="SSF52540">
    <property type="entry name" value="P-loop containing nucleoside triphosphate hydrolases"/>
    <property type="match status" value="1"/>
</dbReference>
<dbReference type="Gene3D" id="1.10.8.60">
    <property type="match status" value="1"/>
</dbReference>
<dbReference type="PANTHER" id="PTHR30050:SF5">
    <property type="entry name" value="DNAA REGULATORY INACTIVATOR HDA"/>
    <property type="match status" value="1"/>
</dbReference>
<protein>
    <submittedName>
        <fullName evidence="2">Permease</fullName>
    </submittedName>
</protein>
<dbReference type="OrthoDB" id="9784878at2"/>
<dbReference type="Pfam" id="PF22688">
    <property type="entry name" value="Hda_lid"/>
    <property type="match status" value="1"/>
</dbReference>
<organism evidence="2 3">
    <name type="scientific">Dokdonella koreensis DS-123</name>
    <dbReference type="NCBI Taxonomy" id="1300342"/>
    <lineage>
        <taxon>Bacteria</taxon>
        <taxon>Pseudomonadati</taxon>
        <taxon>Pseudomonadota</taxon>
        <taxon>Gammaproteobacteria</taxon>
        <taxon>Lysobacterales</taxon>
        <taxon>Rhodanobacteraceae</taxon>
        <taxon>Dokdonella</taxon>
    </lineage>
</organism>
<dbReference type="NCBIfam" id="TIGR03420">
    <property type="entry name" value="DnaA_homol_Hda"/>
    <property type="match status" value="1"/>
</dbReference>
<dbReference type="KEGG" id="dko:I596_1853"/>
<dbReference type="InterPro" id="IPR027417">
    <property type="entry name" value="P-loop_NTPase"/>
</dbReference>
<dbReference type="Gene3D" id="3.40.50.300">
    <property type="entry name" value="P-loop containing nucleotide triphosphate hydrolases"/>
    <property type="match status" value="1"/>
</dbReference>
<evidence type="ECO:0000313" key="2">
    <source>
        <dbReference type="EMBL" id="ANB17876.1"/>
    </source>
</evidence>
<dbReference type="AlphaFoldDB" id="A0A167GW50"/>
<dbReference type="GO" id="GO:0032297">
    <property type="term" value="P:negative regulation of DNA-templated DNA replication initiation"/>
    <property type="evidence" value="ECO:0007669"/>
    <property type="project" value="InterPro"/>
</dbReference>
<sequence>MSGQLPLSLRWPSWLRLEHFDPHGASQGTPAALAAAAADAGAPWVFLSGPRGSGKTHLLVAACHAALAQARRAQYVGLAEPGAPRGERLRALGGGDLLALDDLQALAGDGAAEHALFDLYNRCRAEGTVMLFAAQAVPAALPMQLPDLRSRLAACTQGLLKPLDEAGRRRILRERAAARGIELDDGVMDWLFTRQARDLATLVDLLDRIDRAALAAQRRVTIPFLRQLLAEPA</sequence>
<gene>
    <name evidence="2" type="ORF">I596_1853</name>
</gene>
<dbReference type="GO" id="GO:0006270">
    <property type="term" value="P:DNA replication initiation"/>
    <property type="evidence" value="ECO:0007669"/>
    <property type="project" value="TreeGrafter"/>
</dbReference>
<evidence type="ECO:0000259" key="1">
    <source>
        <dbReference type="Pfam" id="PF22688"/>
    </source>
</evidence>
<dbReference type="InterPro" id="IPR055199">
    <property type="entry name" value="Hda_lid"/>
</dbReference>
<evidence type="ECO:0000313" key="3">
    <source>
        <dbReference type="Proteomes" id="UP000076830"/>
    </source>
</evidence>
<dbReference type="STRING" id="1300342.I596_1853"/>
<dbReference type="Proteomes" id="UP000076830">
    <property type="component" value="Chromosome"/>
</dbReference>
<accession>A0A167GW50</accession>
<reference evidence="2 3" key="1">
    <citation type="submission" date="2016-04" db="EMBL/GenBank/DDBJ databases">
        <title>Complete genome sequence of Dokdonella koreensis DS-123T.</title>
        <authorList>
            <person name="Kim J.F."/>
            <person name="Lee H."/>
            <person name="Kwak M.-J."/>
        </authorList>
    </citation>
    <scope>NUCLEOTIDE SEQUENCE [LARGE SCALE GENOMIC DNA]</scope>
    <source>
        <strain evidence="2 3">DS-123</strain>
    </source>
</reference>
<name>A0A167GW50_9GAMM</name>
<dbReference type="RefSeq" id="WP_067646477.1">
    <property type="nucleotide sequence ID" value="NZ_CP015249.1"/>
</dbReference>
<dbReference type="InterPro" id="IPR017788">
    <property type="entry name" value="Hda"/>
</dbReference>
<dbReference type="PANTHER" id="PTHR30050">
    <property type="entry name" value="CHROMOSOMAL REPLICATION INITIATOR PROTEIN DNAA"/>
    <property type="match status" value="1"/>
</dbReference>
<feature type="domain" description="Hda lid" evidence="1">
    <location>
        <begin position="167"/>
        <end position="229"/>
    </location>
</feature>
<dbReference type="EMBL" id="CP015249">
    <property type="protein sequence ID" value="ANB17876.1"/>
    <property type="molecule type" value="Genomic_DNA"/>
</dbReference>
<proteinExistence type="predicted"/>